<dbReference type="OrthoDB" id="531008at2759"/>
<dbReference type="Proteomes" id="UP000188268">
    <property type="component" value="Unassembled WGS sequence"/>
</dbReference>
<dbReference type="InterPro" id="IPR037256">
    <property type="entry name" value="ASC_dom_sf"/>
</dbReference>
<dbReference type="InterPro" id="IPR013783">
    <property type="entry name" value="Ig-like_fold"/>
</dbReference>
<dbReference type="InterPro" id="IPR043554">
    <property type="entry name" value="KINB"/>
</dbReference>
<reference evidence="4 5" key="1">
    <citation type="submission" date="2013-09" db="EMBL/GenBank/DDBJ databases">
        <title>Corchorus capsularis genome sequencing.</title>
        <authorList>
            <person name="Alam M."/>
            <person name="Haque M.S."/>
            <person name="Islam M.S."/>
            <person name="Emdad E.M."/>
            <person name="Islam M.M."/>
            <person name="Ahmed B."/>
            <person name="Halim A."/>
            <person name="Hossen Q.M.M."/>
            <person name="Hossain M.Z."/>
            <person name="Ahmed R."/>
            <person name="Khan M.M."/>
            <person name="Islam R."/>
            <person name="Rashid M.M."/>
            <person name="Khan S.A."/>
            <person name="Rahman M.S."/>
            <person name="Alam M."/>
        </authorList>
    </citation>
    <scope>NUCLEOTIDE SEQUENCE [LARGE SCALE GENOMIC DNA]</scope>
    <source>
        <strain evidence="5">cv. CVL-1</strain>
        <tissue evidence="4">Whole seedling</tissue>
    </source>
</reference>
<evidence type="ECO:0000256" key="2">
    <source>
        <dbReference type="SAM" id="MobiDB-lite"/>
    </source>
</evidence>
<dbReference type="CDD" id="cd02859">
    <property type="entry name" value="E_set_AMPKbeta_like_N"/>
    <property type="match status" value="1"/>
</dbReference>
<dbReference type="Pfam" id="PF04739">
    <property type="entry name" value="AMPKBI"/>
    <property type="match status" value="1"/>
</dbReference>
<protein>
    <recommendedName>
        <fullName evidence="3">Association with the SNF1 complex (ASC) domain-containing protein</fullName>
    </recommendedName>
</protein>
<dbReference type="STRING" id="210143.A0A1R3GJ49"/>
<accession>A0A1R3GJ49</accession>
<evidence type="ECO:0000256" key="1">
    <source>
        <dbReference type="ARBA" id="ARBA00010926"/>
    </source>
</evidence>
<dbReference type="Gramene" id="OMO58108">
    <property type="protein sequence ID" value="OMO58108"/>
    <property type="gene ID" value="CCACVL1_25578"/>
</dbReference>
<dbReference type="PANTHER" id="PTHR46316:SF6">
    <property type="entry name" value="ASSOCIATION WITH THE SNF1 COMPLEX (ASC) DOMAIN-CONTAINING PROTEIN"/>
    <property type="match status" value="1"/>
</dbReference>
<sequence>MGNVSGREDGEGSSGAKKNGYEVDNDQSNLDPMLHSPPHSPNDTYQLPFLFPPQIQMFPWLRSAEMMQAQNDVLLQNTSHYEDLNGGNNLPWQYNDSDRALDSEIPEAPLQTPGQMMQVQNDHLVQSATDYEDVHQEEKRAVMITWCYGGKHVAITGSWDNWRIIEPLHSLGKDFIIMKMLPPGVYHYHFIVDELMRYAPNLPWEFDESGNPYNILDMQEFDQEGPKRLSEFDSPPSPVSSYDNQPLTDGDFSKPPPELPPQLRKKFIDEQSFVTRSHKCSPRPNHTMLNHLYKQDGDDGQSVALCSIHRFRQKCVTAVLYKSLYSLEFCEVRAEGKADDEDLGKTGGMWVLREEESATLAAIFR</sequence>
<dbReference type="Gene3D" id="6.20.250.60">
    <property type="match status" value="1"/>
</dbReference>
<dbReference type="InterPro" id="IPR032640">
    <property type="entry name" value="AMPK1_CBM"/>
</dbReference>
<feature type="region of interest" description="Disordered" evidence="2">
    <location>
        <begin position="226"/>
        <end position="261"/>
    </location>
</feature>
<proteinExistence type="inferred from homology"/>
<dbReference type="OMA" id="NGYEVDN"/>
<dbReference type="Pfam" id="PF16561">
    <property type="entry name" value="AMPK1_CBM"/>
    <property type="match status" value="1"/>
</dbReference>
<dbReference type="SUPFAM" id="SSF81296">
    <property type="entry name" value="E set domains"/>
    <property type="match status" value="1"/>
</dbReference>
<dbReference type="SUPFAM" id="SSF160219">
    <property type="entry name" value="AMPKBI-like"/>
    <property type="match status" value="1"/>
</dbReference>
<dbReference type="Gene3D" id="2.60.40.10">
    <property type="entry name" value="Immunoglobulins"/>
    <property type="match status" value="1"/>
</dbReference>
<comment type="caution">
    <text evidence="4">The sequence shown here is derived from an EMBL/GenBank/DDBJ whole genome shotgun (WGS) entry which is preliminary data.</text>
</comment>
<feature type="domain" description="Association with the SNF1 complex (ASC)" evidence="3">
    <location>
        <begin position="235"/>
        <end position="324"/>
    </location>
</feature>
<dbReference type="EMBL" id="AWWV01014251">
    <property type="protein sequence ID" value="OMO58108.1"/>
    <property type="molecule type" value="Genomic_DNA"/>
</dbReference>
<organism evidence="4 5">
    <name type="scientific">Corchorus capsularis</name>
    <name type="common">Jute</name>
    <dbReference type="NCBI Taxonomy" id="210143"/>
    <lineage>
        <taxon>Eukaryota</taxon>
        <taxon>Viridiplantae</taxon>
        <taxon>Streptophyta</taxon>
        <taxon>Embryophyta</taxon>
        <taxon>Tracheophyta</taxon>
        <taxon>Spermatophyta</taxon>
        <taxon>Magnoliopsida</taxon>
        <taxon>eudicotyledons</taxon>
        <taxon>Gunneridae</taxon>
        <taxon>Pentapetalae</taxon>
        <taxon>rosids</taxon>
        <taxon>malvids</taxon>
        <taxon>Malvales</taxon>
        <taxon>Malvaceae</taxon>
        <taxon>Grewioideae</taxon>
        <taxon>Apeibeae</taxon>
        <taxon>Corchorus</taxon>
    </lineage>
</organism>
<dbReference type="InterPro" id="IPR014756">
    <property type="entry name" value="Ig_E-set"/>
</dbReference>
<dbReference type="SMART" id="SM01010">
    <property type="entry name" value="AMPKBI"/>
    <property type="match status" value="1"/>
</dbReference>
<evidence type="ECO:0000259" key="3">
    <source>
        <dbReference type="SMART" id="SM01010"/>
    </source>
</evidence>
<feature type="region of interest" description="Disordered" evidence="2">
    <location>
        <begin position="1"/>
        <end position="41"/>
    </location>
</feature>
<dbReference type="AlphaFoldDB" id="A0A1R3GJ49"/>
<keyword evidence="5" id="KW-1185">Reference proteome</keyword>
<dbReference type="PANTHER" id="PTHR46316">
    <property type="entry name" value="SNF1-RELATED PROTEIN KINASE REGULATORY SUBUNIT BETA-1"/>
    <property type="match status" value="1"/>
</dbReference>
<evidence type="ECO:0000313" key="5">
    <source>
        <dbReference type="Proteomes" id="UP000188268"/>
    </source>
</evidence>
<name>A0A1R3GJ49_COCAP</name>
<dbReference type="InterPro" id="IPR006828">
    <property type="entry name" value="ASC_dom"/>
</dbReference>
<evidence type="ECO:0000313" key="4">
    <source>
        <dbReference type="EMBL" id="OMO58108.1"/>
    </source>
</evidence>
<feature type="compositionally biased region" description="Basic and acidic residues" evidence="2">
    <location>
        <begin position="1"/>
        <end position="10"/>
    </location>
</feature>
<comment type="similarity">
    <text evidence="1">Belongs to the 5'-AMP-activated protein kinase beta subunit family.</text>
</comment>
<dbReference type="GO" id="GO:0009507">
    <property type="term" value="C:chloroplast"/>
    <property type="evidence" value="ECO:0007669"/>
    <property type="project" value="UniProtKB-ARBA"/>
</dbReference>
<gene>
    <name evidence="4" type="ORF">CCACVL1_25578</name>
</gene>